<dbReference type="Proteomes" id="UP000274922">
    <property type="component" value="Unassembled WGS sequence"/>
</dbReference>
<gene>
    <name evidence="2" type="ORF">CXG81DRAFT_27850</name>
</gene>
<feature type="compositionally biased region" description="Low complexity" evidence="1">
    <location>
        <begin position="74"/>
        <end position="101"/>
    </location>
</feature>
<proteinExistence type="predicted"/>
<reference evidence="3" key="1">
    <citation type="journal article" date="2018" name="Nat. Microbiol.">
        <title>Leveraging single-cell genomics to expand the fungal tree of life.</title>
        <authorList>
            <person name="Ahrendt S.R."/>
            <person name="Quandt C.A."/>
            <person name="Ciobanu D."/>
            <person name="Clum A."/>
            <person name="Salamov A."/>
            <person name="Andreopoulos B."/>
            <person name="Cheng J.F."/>
            <person name="Woyke T."/>
            <person name="Pelin A."/>
            <person name="Henrissat B."/>
            <person name="Reynolds N.K."/>
            <person name="Benny G.L."/>
            <person name="Smith M.E."/>
            <person name="James T.Y."/>
            <person name="Grigoriev I.V."/>
        </authorList>
    </citation>
    <scope>NUCLEOTIDE SEQUENCE [LARGE SCALE GENOMIC DNA]</scope>
    <source>
        <strain evidence="3">ATCC 52028</strain>
    </source>
</reference>
<organism evidence="2 3">
    <name type="scientific">Caulochytrium protostelioides</name>
    <dbReference type="NCBI Taxonomy" id="1555241"/>
    <lineage>
        <taxon>Eukaryota</taxon>
        <taxon>Fungi</taxon>
        <taxon>Fungi incertae sedis</taxon>
        <taxon>Chytridiomycota</taxon>
        <taxon>Chytridiomycota incertae sedis</taxon>
        <taxon>Chytridiomycetes</taxon>
        <taxon>Caulochytriales</taxon>
        <taxon>Caulochytriaceae</taxon>
        <taxon>Caulochytrium</taxon>
    </lineage>
</organism>
<evidence type="ECO:0000313" key="2">
    <source>
        <dbReference type="EMBL" id="RKO99388.1"/>
    </source>
</evidence>
<feature type="region of interest" description="Disordered" evidence="1">
    <location>
        <begin position="61"/>
        <end position="111"/>
    </location>
</feature>
<evidence type="ECO:0000256" key="1">
    <source>
        <dbReference type="SAM" id="MobiDB-lite"/>
    </source>
</evidence>
<sequence length="1503" mass="161574">MRVMMRHLRRLVLSAAAPPRPRWMHPVALPSFTIAAPASALTRGFAALPVAHAAAVAAATAPARGTSDPPPPQASSASSASSSSRRAPSTRGATAATSKLPPKTKSKTKAGTTAPLPVYPYAMPATAWPAWLTTAYVADTLPATFIENAAALVEATADPAGAARAVLETALAHDHPESALAWLRHLRITDFVAEQPGAFALLWSGFLAYVLRAHRGNDRLLRAAFAAHAAALPSLTTRAHLLALAPRHHSVSTTSTVFTLWDEATSASWDALDDSAAEHERSASRRLLVPGCPELRSQHIVAFAQAFVQHVMFDAPVVQKAASVLASFGPARGSSDKPSRNGESGELVKALAALRQQFRKAAIPTSTVPESEARLRAMLTAMPVAHAVAVHLVTTLLASDAPLSVYTAKQLFPVEPMSPSPYPLTAYASWLDLLAMRAVKASDEWRTFVQVLCVCAPVEIDIVPLFQKNFPATAASAASAASAVDKTRVATVPNTLGSELMPDIQRIDMALAEHVLSLFQNLRGTWFVSHDVLNALIVRLLYVTQAGGSNALALYTQAGYLCHDSHARALVAAIERLPYHPHQPWVPAVLTHLTKKLSFRMSAALEVADVTAGATMKQWKSLLRVAEATLVAFQRYDYDPSIAALFLATLQKACASLLAADAVTQQSPDARDHLRFVILAVDAMLHRTRPPLASLTPDEVPAGMAVWKNVYGSFMTSFLRHSMTHGGGDLSWVASLKTPQAPSAAVAQLPYQPIAWPGSDPMTPALLTALPALRLMLPVKKMTQMLSQSTMPAASVRQLRSLIYAQSILCGQLAPTPDALGQCGPYTAWITEHVRQRDDRSHASATAPPPVLVDPMPPVDTVLLSYLLNQVATTEPHYASLEQARDDLRRFGLTPTVHNINSELMLLVKLTDRFDAAWALFVRSFGEVPAASPSAATTSDHFTTTSPATTTTTAATLCPDSKTFAQLFNMLITMPAESHHGVGVDQRAVILEKIEAARAAFGVKRDPRLWAAYYQAVCYVHGHAAAADVRRQMAAVPSEASDTNGMHLAYLAMHREAWQPTSAQQITDYVLAHMTRPDGAINHELVQSAALMIARFGGVDALNAYLPAVKQQMSSADADATLFSASIQLQCKMAACDFDGVDEILSQHAKSCLGDVYWLNYYLLALFPNVRDDSNATYLTFEPSETPVSDAASPAQPDTLAELNQLARCATVVERGTNAAEETGVEAPAAMPRSAAVPMTTAEVEAHLARVMQHPWTCSPNAYTVSILYRLLSHRCVEPLVSVMDAWMFAACPDLPVSPAPTPAVPLPRILAWLTQQPCTPSLVHESTQTMYIDNSAHRPGATTTDVEQAFERVRWITRERTGLTAPVSNAWTSRIEAHCHLQNPVMATDLLVTLLKAAMAPATTTGASDPTAPLSGVRDQLPPVTRKLFNNWYGSMIGYTAWADADAAAVTRAQLQRLLDLLDTLDTATLPSRDIWSRLLSLTLAVGPAAQPVRRPLGSSAA</sequence>
<name>A0A4V1IU56_9FUNG</name>
<accession>A0A4V1IU56</accession>
<keyword evidence="3" id="KW-1185">Reference proteome</keyword>
<evidence type="ECO:0000313" key="3">
    <source>
        <dbReference type="Proteomes" id="UP000274922"/>
    </source>
</evidence>
<dbReference type="EMBL" id="ML014289">
    <property type="protein sequence ID" value="RKO99388.1"/>
    <property type="molecule type" value="Genomic_DNA"/>
</dbReference>
<protein>
    <submittedName>
        <fullName evidence="2">Uncharacterized protein</fullName>
    </submittedName>
</protein>